<organism evidence="1 2">
    <name type="scientific">Falsochrobactrum shanghaiense</name>
    <dbReference type="NCBI Taxonomy" id="2201899"/>
    <lineage>
        <taxon>Bacteria</taxon>
        <taxon>Pseudomonadati</taxon>
        <taxon>Pseudomonadota</taxon>
        <taxon>Alphaproteobacteria</taxon>
        <taxon>Hyphomicrobiales</taxon>
        <taxon>Brucellaceae</taxon>
        <taxon>Falsochrobactrum</taxon>
    </lineage>
</organism>
<protein>
    <submittedName>
        <fullName evidence="1">Uncharacterized protein</fullName>
    </submittedName>
</protein>
<dbReference type="RefSeq" id="WP_109707936.1">
    <property type="nucleotide sequence ID" value="NZ_QGDB01000010.1"/>
</dbReference>
<proteinExistence type="predicted"/>
<name>A0A316J4X3_9HYPH</name>
<reference evidence="1 2" key="1">
    <citation type="submission" date="2018-05" db="EMBL/GenBank/DDBJ databases">
        <title>Comparative genomic sequence analysis between strain HN4 and CCM 8460T (Falsochrobactrum ovis) will provide more evidence to prove that HN4 is a new species of Falsochrobactrum.</title>
        <authorList>
            <person name="Lyu W."/>
            <person name="Sun L."/>
            <person name="Yao L."/>
        </authorList>
    </citation>
    <scope>NUCLEOTIDE SEQUENCE [LARGE SCALE GENOMIC DNA]</scope>
    <source>
        <strain evidence="1 2">HN4</strain>
    </source>
</reference>
<keyword evidence="2" id="KW-1185">Reference proteome</keyword>
<dbReference type="AlphaFoldDB" id="A0A316J4X3"/>
<sequence length="216" mass="24387">MNQGLPTLSFGDVILHTTTNYHRAYITKKDYFMQIYSGDLVAIATLLKKYITDSADTEPGWGVATTLLSHGKFWGVSAQPENARFSIPKACFANVQAEVILPRNHRREQFCYVEGYACDLELPIPLHHAWLVNSEGEVFDPTWSDAEQCVYFGMKFKTSYVQERFNARGDQFDSLLLDVLNGHAILRDDEFCQRVLDTTVKPRSNSPQTAVSPGVN</sequence>
<evidence type="ECO:0000313" key="2">
    <source>
        <dbReference type="Proteomes" id="UP000245865"/>
    </source>
</evidence>
<comment type="caution">
    <text evidence="1">The sequence shown here is derived from an EMBL/GenBank/DDBJ whole genome shotgun (WGS) entry which is preliminary data.</text>
</comment>
<dbReference type="EMBL" id="QGDB01000010">
    <property type="protein sequence ID" value="PWL16436.1"/>
    <property type="molecule type" value="Genomic_DNA"/>
</dbReference>
<dbReference type="OrthoDB" id="7871022at2"/>
<gene>
    <name evidence="1" type="ORF">DKP76_17375</name>
</gene>
<accession>A0A316J4X3</accession>
<dbReference type="Proteomes" id="UP000245865">
    <property type="component" value="Unassembled WGS sequence"/>
</dbReference>
<evidence type="ECO:0000313" key="1">
    <source>
        <dbReference type="EMBL" id="PWL16436.1"/>
    </source>
</evidence>